<accession>A0ACB7HEB1</accession>
<keyword evidence="2" id="KW-1185">Reference proteome</keyword>
<dbReference type="EMBL" id="CM004393">
    <property type="protein sequence ID" value="KAG8650330.1"/>
    <property type="molecule type" value="Genomic_DNA"/>
</dbReference>
<name>A0ACB7HEB1_MANES</name>
<proteinExistence type="predicted"/>
<protein>
    <submittedName>
        <fullName evidence="1">Uncharacterized protein</fullName>
    </submittedName>
</protein>
<evidence type="ECO:0000313" key="1">
    <source>
        <dbReference type="EMBL" id="KAG8650330.1"/>
    </source>
</evidence>
<reference evidence="2" key="1">
    <citation type="journal article" date="2016" name="Nat. Biotechnol.">
        <title>Sequencing wild and cultivated cassava and related species reveals extensive interspecific hybridization and genetic diversity.</title>
        <authorList>
            <person name="Bredeson J.V."/>
            <person name="Lyons J.B."/>
            <person name="Prochnik S.E."/>
            <person name="Wu G.A."/>
            <person name="Ha C.M."/>
            <person name="Edsinger-Gonzales E."/>
            <person name="Grimwood J."/>
            <person name="Schmutz J."/>
            <person name="Rabbi I.Y."/>
            <person name="Egesi C."/>
            <person name="Nauluvula P."/>
            <person name="Lebot V."/>
            <person name="Ndunguru J."/>
            <person name="Mkamilo G."/>
            <person name="Bart R.S."/>
            <person name="Setter T.L."/>
            <person name="Gleadow R.M."/>
            <person name="Kulakow P."/>
            <person name="Ferguson M.E."/>
            <person name="Rounsley S."/>
            <person name="Rokhsar D.S."/>
        </authorList>
    </citation>
    <scope>NUCLEOTIDE SEQUENCE [LARGE SCALE GENOMIC DNA]</scope>
    <source>
        <strain evidence="2">cv. AM560-2</strain>
    </source>
</reference>
<gene>
    <name evidence="1" type="ORF">MANES_07G027201v8</name>
</gene>
<comment type="caution">
    <text evidence="1">The sequence shown here is derived from an EMBL/GenBank/DDBJ whole genome shotgun (WGS) entry which is preliminary data.</text>
</comment>
<evidence type="ECO:0000313" key="2">
    <source>
        <dbReference type="Proteomes" id="UP000091857"/>
    </source>
</evidence>
<sequence>MNTSDVVAQLSSIKNKLVGTPLPRQGEVSGAVLLPVILNWHF</sequence>
<organism evidence="1 2">
    <name type="scientific">Manihot esculenta</name>
    <name type="common">Cassava</name>
    <name type="synonym">Jatropha manihot</name>
    <dbReference type="NCBI Taxonomy" id="3983"/>
    <lineage>
        <taxon>Eukaryota</taxon>
        <taxon>Viridiplantae</taxon>
        <taxon>Streptophyta</taxon>
        <taxon>Embryophyta</taxon>
        <taxon>Tracheophyta</taxon>
        <taxon>Spermatophyta</taxon>
        <taxon>Magnoliopsida</taxon>
        <taxon>eudicotyledons</taxon>
        <taxon>Gunneridae</taxon>
        <taxon>Pentapetalae</taxon>
        <taxon>rosids</taxon>
        <taxon>fabids</taxon>
        <taxon>Malpighiales</taxon>
        <taxon>Euphorbiaceae</taxon>
        <taxon>Crotonoideae</taxon>
        <taxon>Manihoteae</taxon>
        <taxon>Manihot</taxon>
    </lineage>
</organism>
<dbReference type="Proteomes" id="UP000091857">
    <property type="component" value="Chromosome 7"/>
</dbReference>